<evidence type="ECO:0000256" key="1">
    <source>
        <dbReference type="SAM" id="MobiDB-lite"/>
    </source>
</evidence>
<accession>A0A8U0SBB7</accession>
<feature type="region of interest" description="Disordered" evidence="1">
    <location>
        <begin position="77"/>
        <end position="211"/>
    </location>
</feature>
<feature type="compositionally biased region" description="Pro residues" evidence="1">
    <location>
        <begin position="1"/>
        <end position="10"/>
    </location>
</feature>
<sequence length="321" mass="33404">MAQKPQPQPQPEKLTQRAGSWRLPKGSVETDAELSCLPGHRPGRAQGAWSRCIVLQVNSRVDEGPEEICRMLERATDVAQAPSHARGPRDNTPIWKEFKKSMTRCSSQSRTGTPRRQRSPGTGTVLPPGSLSLGLKLLSNEKRCPSSPHPRGFSPVHTGVRDSSPARRGRGPPRLTTPGAVLASGPPRRFPSGPRGPPFRSGELGSEWKKTCGRSVRASGLRGCLRADPLRAAPPAPLQGVDALASFPNADFPRNSSSLGPPAAGGGEAGPAAATPPPPASGPRGRGGAPPRTPPPAPPRPRSARAGPPAGAAAGPPGVNH</sequence>
<reference evidence="3" key="1">
    <citation type="submission" date="2025-08" db="UniProtKB">
        <authorList>
            <consortium name="RefSeq"/>
        </authorList>
    </citation>
    <scope>IDENTIFICATION</scope>
    <source>
        <tissue evidence="3">Brain</tissue>
    </source>
</reference>
<dbReference type="AlphaFoldDB" id="A0A8U0SBB7"/>
<organism evidence="2 3">
    <name type="scientific">Mustela putorius furo</name>
    <name type="common">European domestic ferret</name>
    <name type="synonym">Mustela furo</name>
    <dbReference type="NCBI Taxonomy" id="9669"/>
    <lineage>
        <taxon>Eukaryota</taxon>
        <taxon>Metazoa</taxon>
        <taxon>Chordata</taxon>
        <taxon>Craniata</taxon>
        <taxon>Vertebrata</taxon>
        <taxon>Euteleostomi</taxon>
        <taxon>Mammalia</taxon>
        <taxon>Eutheria</taxon>
        <taxon>Laurasiatheria</taxon>
        <taxon>Carnivora</taxon>
        <taxon>Caniformia</taxon>
        <taxon>Musteloidea</taxon>
        <taxon>Mustelidae</taxon>
        <taxon>Mustelinae</taxon>
        <taxon>Mustela</taxon>
    </lineage>
</organism>
<keyword evidence="2" id="KW-1185">Reference proteome</keyword>
<proteinExistence type="predicted"/>
<gene>
    <name evidence="3" type="primary">LOC123392824</name>
</gene>
<name>A0A8U0SBB7_MUSPF</name>
<feature type="compositionally biased region" description="Pro residues" evidence="1">
    <location>
        <begin position="291"/>
        <end position="301"/>
    </location>
</feature>
<feature type="region of interest" description="Disordered" evidence="1">
    <location>
        <begin position="246"/>
        <end position="321"/>
    </location>
</feature>
<dbReference type="GeneID" id="123392824"/>
<dbReference type="Proteomes" id="UP000000715">
    <property type="component" value="Unplaced"/>
</dbReference>
<evidence type="ECO:0000313" key="2">
    <source>
        <dbReference type="Proteomes" id="UP000000715"/>
    </source>
</evidence>
<feature type="compositionally biased region" description="Low complexity" evidence="1">
    <location>
        <begin position="126"/>
        <end position="138"/>
    </location>
</feature>
<feature type="compositionally biased region" description="Low complexity" evidence="1">
    <location>
        <begin position="172"/>
        <end position="202"/>
    </location>
</feature>
<feature type="region of interest" description="Disordered" evidence="1">
    <location>
        <begin position="1"/>
        <end position="26"/>
    </location>
</feature>
<feature type="compositionally biased region" description="Polar residues" evidence="1">
    <location>
        <begin position="103"/>
        <end position="112"/>
    </location>
</feature>
<protein>
    <submittedName>
        <fullName evidence="3">Collagen alpha-1(I) chain-like</fullName>
    </submittedName>
</protein>
<feature type="compositionally biased region" description="Low complexity" evidence="1">
    <location>
        <begin position="304"/>
        <end position="321"/>
    </location>
</feature>
<dbReference type="RefSeq" id="XP_044938851.1">
    <property type="nucleotide sequence ID" value="XM_045082916.1"/>
</dbReference>
<evidence type="ECO:0000313" key="3">
    <source>
        <dbReference type="RefSeq" id="XP_044938851.1"/>
    </source>
</evidence>